<dbReference type="EC" id="1.1.99.14" evidence="6"/>
<keyword evidence="3" id="KW-0677">Repeat</keyword>
<dbReference type="AlphaFoldDB" id="Q7M8B7"/>
<comment type="catalytic activity">
    <reaction evidence="6">
        <text>glycolate + A = glyoxylate + AH2</text>
        <dbReference type="Rhea" id="RHEA:21264"/>
        <dbReference type="ChEBI" id="CHEBI:13193"/>
        <dbReference type="ChEBI" id="CHEBI:17499"/>
        <dbReference type="ChEBI" id="CHEBI:29805"/>
        <dbReference type="ChEBI" id="CHEBI:36655"/>
        <dbReference type="EC" id="1.1.99.14"/>
    </reaction>
</comment>
<keyword evidence="9" id="KW-1185">Reference proteome</keyword>
<keyword evidence="5 6" id="KW-0411">Iron-sulfur</keyword>
<accession>Q7M8B7</accession>
<sequence length="427" mass="49228">MIMFNYQQTSQSCVKCGKCIPSCTIYNIHPDEVTSPRGFIDLLGAYQRGELELDKNAKDIFEKCFLCTNCTYVCPNLLPTDQVIENVRAEIAQKFGIAWFKRAYFFLLRNRWLMDWGFALGSVFTPLLFKNLPKHQSVKPRFKLPLIGERVFMWLRFKSFMESYPEETLNSDRENPRRVAIFIGCLANYNYTKIGDSLMEILKELRIDAFIPKKQQCCGAPAYFTGDFPTVDKLIKQNVTYFESFIDEVEAIIIPEATCSAMILEDWERFMHNQPEWRERIARLLPKIFIASDWLYHKTDLLKRLEALSVKMDKSITYHDPCHARKVLGVFKEPRALLGANYKIVEMSDPNQCCGFGGVTLQTEKYQYSKKVGIAKTKMIQETGAKIVSAECSACRMQLTNALDHEKIDVEFAHPLELIAEALKARG</sequence>
<keyword evidence="6" id="KW-0813">Transport</keyword>
<keyword evidence="1 6" id="KW-0004">4Fe-4S</keyword>
<dbReference type="Gene3D" id="1.10.1060.10">
    <property type="entry name" value="Alpha-helical ferredoxin"/>
    <property type="match status" value="1"/>
</dbReference>
<dbReference type="EMBL" id="BX571661">
    <property type="protein sequence ID" value="CAE10772.1"/>
    <property type="molecule type" value="Genomic_DNA"/>
</dbReference>
<evidence type="ECO:0000256" key="5">
    <source>
        <dbReference type="ARBA" id="ARBA00023014"/>
    </source>
</evidence>
<evidence type="ECO:0000313" key="8">
    <source>
        <dbReference type="EMBL" id="CAE10772.1"/>
    </source>
</evidence>
<evidence type="ECO:0000313" key="9">
    <source>
        <dbReference type="Proteomes" id="UP000000422"/>
    </source>
</evidence>
<dbReference type="Proteomes" id="UP000000422">
    <property type="component" value="Chromosome"/>
</dbReference>
<comment type="cofactor">
    <cofactor evidence="6">
        <name>[4Fe-4S] cluster</name>
        <dbReference type="ChEBI" id="CHEBI:49883"/>
    </cofactor>
    <text evidence="6">Binds 2 [4Fe-4S] clusters.</text>
</comment>
<comment type="catalytic activity">
    <reaction evidence="6">
        <text>(R)-lactate + A = pyruvate + AH2</text>
        <dbReference type="Rhea" id="RHEA:15089"/>
        <dbReference type="ChEBI" id="CHEBI:13193"/>
        <dbReference type="ChEBI" id="CHEBI:15361"/>
        <dbReference type="ChEBI" id="CHEBI:16004"/>
        <dbReference type="ChEBI" id="CHEBI:17499"/>
    </reaction>
</comment>
<dbReference type="GO" id="GO:0046872">
    <property type="term" value="F:metal ion binding"/>
    <property type="evidence" value="ECO:0007669"/>
    <property type="project" value="UniProtKB-UniRule"/>
</dbReference>
<dbReference type="STRING" id="273121.WS1750"/>
<reference evidence="8 9" key="1">
    <citation type="journal article" date="2003" name="Proc. Natl. Acad. Sci. U.S.A.">
        <title>Complete genome sequence and analysis of Wolinella succinogenes.</title>
        <authorList>
            <person name="Baar C."/>
            <person name="Eppinger M."/>
            <person name="Raddatz G."/>
            <person name="Simon JM."/>
            <person name="Lanz C."/>
            <person name="Klimmek O."/>
            <person name="Nandakumar R."/>
            <person name="Gross R."/>
            <person name="Rosinus A."/>
            <person name="Keller H."/>
            <person name="Jagtap P."/>
            <person name="Linke B."/>
            <person name="Meyer F."/>
            <person name="Lederer H."/>
            <person name="Schuster S.C."/>
        </authorList>
    </citation>
    <scope>NUCLEOTIDE SEQUENCE [LARGE SCALE GENOMIC DNA]</scope>
    <source>
        <strain evidence="9">ATCC 29543 / DSM 1740 / CCUG 13145 / JCM 31913 / LMG 7466 / NCTC 11488 / FDC 602W</strain>
    </source>
</reference>
<evidence type="ECO:0000256" key="6">
    <source>
        <dbReference type="PIRNR" id="PIRNR000139"/>
    </source>
</evidence>
<dbReference type="InterPro" id="IPR017900">
    <property type="entry name" value="4Fe4S_Fe_S_CS"/>
</dbReference>
<organism evidence="9">
    <name type="scientific">Wolinella succinogenes (strain ATCC 29543 / DSM 1740 / CCUG 13145 / JCM 31913 / LMG 7466 / NCTC 11488 / FDC 602W)</name>
    <name type="common">Vibrio succinogenes</name>
    <dbReference type="NCBI Taxonomy" id="273121"/>
    <lineage>
        <taxon>Bacteria</taxon>
        <taxon>Pseudomonadati</taxon>
        <taxon>Campylobacterota</taxon>
        <taxon>Epsilonproteobacteria</taxon>
        <taxon>Campylobacterales</taxon>
        <taxon>Helicobacteraceae</taxon>
        <taxon>Wolinella</taxon>
    </lineage>
</organism>
<proteinExistence type="predicted"/>
<dbReference type="PROSITE" id="PS51379">
    <property type="entry name" value="4FE4S_FER_2"/>
    <property type="match status" value="1"/>
</dbReference>
<evidence type="ECO:0000256" key="1">
    <source>
        <dbReference type="ARBA" id="ARBA00022485"/>
    </source>
</evidence>
<keyword evidence="2 6" id="KW-0479">Metal-binding</keyword>
<dbReference type="Pfam" id="PF02754">
    <property type="entry name" value="CCG"/>
    <property type="match status" value="2"/>
</dbReference>
<evidence type="ECO:0000256" key="2">
    <source>
        <dbReference type="ARBA" id="ARBA00022723"/>
    </source>
</evidence>
<evidence type="ECO:0000259" key="7">
    <source>
        <dbReference type="PROSITE" id="PS51379"/>
    </source>
</evidence>
<gene>
    <name evidence="8" type="ordered locus">WS1750</name>
</gene>
<dbReference type="InterPro" id="IPR004017">
    <property type="entry name" value="Cys_rich_dom"/>
</dbReference>
<dbReference type="InterPro" id="IPR012257">
    <property type="entry name" value="Glc_ox_4Fe-4S"/>
</dbReference>
<name>Q7M8B7_WOLSU</name>
<dbReference type="HOGENOM" id="CLU_023081_0_1_7"/>
<dbReference type="eggNOG" id="COG0247">
    <property type="taxonomic scope" value="Bacteria"/>
</dbReference>
<dbReference type="PANTHER" id="PTHR32479:SF20">
    <property type="entry name" value="GLYCOLATE OXIDASE IRON-SULFUR SUBUNIT"/>
    <property type="match status" value="1"/>
</dbReference>
<dbReference type="InterPro" id="IPR017896">
    <property type="entry name" value="4Fe4S_Fe-S-bd"/>
</dbReference>
<dbReference type="PROSITE" id="PS00198">
    <property type="entry name" value="4FE4S_FER_1"/>
    <property type="match status" value="1"/>
</dbReference>
<protein>
    <recommendedName>
        <fullName evidence="6">Glycolate oxidase iron-sulfur subunit</fullName>
        <ecNumber evidence="6">1.1.99.14</ecNumber>
    </recommendedName>
</protein>
<feature type="domain" description="4Fe-4S ferredoxin-type" evidence="7">
    <location>
        <begin position="4"/>
        <end position="33"/>
    </location>
</feature>
<dbReference type="InterPro" id="IPR009051">
    <property type="entry name" value="Helical_ferredxn"/>
</dbReference>
<evidence type="ECO:0000256" key="4">
    <source>
        <dbReference type="ARBA" id="ARBA00023004"/>
    </source>
</evidence>
<evidence type="ECO:0000256" key="3">
    <source>
        <dbReference type="ARBA" id="ARBA00022737"/>
    </source>
</evidence>
<keyword evidence="4 6" id="KW-0408">Iron</keyword>
<dbReference type="GO" id="GO:0019154">
    <property type="term" value="F:glycolate dehydrogenase activity"/>
    <property type="evidence" value="ECO:0007669"/>
    <property type="project" value="UniProtKB-EC"/>
</dbReference>
<keyword evidence="6" id="KW-0249">Electron transport</keyword>
<dbReference type="SUPFAM" id="SSF46548">
    <property type="entry name" value="alpha-helical ferredoxin"/>
    <property type="match status" value="1"/>
</dbReference>
<dbReference type="PIRSF" id="PIRSF000139">
    <property type="entry name" value="Glc_ox_4Fe-4S"/>
    <property type="match status" value="1"/>
</dbReference>
<dbReference type="Pfam" id="PF13183">
    <property type="entry name" value="Fer4_8"/>
    <property type="match status" value="1"/>
</dbReference>
<dbReference type="KEGG" id="wsu:WS1750"/>
<dbReference type="GO" id="GO:0051539">
    <property type="term" value="F:4 iron, 4 sulfur cluster binding"/>
    <property type="evidence" value="ECO:0007669"/>
    <property type="project" value="UniProtKB-UniRule"/>
</dbReference>
<dbReference type="PANTHER" id="PTHR32479">
    <property type="entry name" value="GLYCOLATE OXIDASE IRON-SULFUR SUBUNIT"/>
    <property type="match status" value="1"/>
</dbReference>
<comment type="function">
    <text evidence="6">Component of a complex that catalyzes the oxidation of glycolate to glyoxylate.</text>
</comment>